<dbReference type="SUPFAM" id="SSF52540">
    <property type="entry name" value="P-loop containing nucleoside triphosphate hydrolases"/>
    <property type="match status" value="1"/>
</dbReference>
<reference evidence="2" key="1">
    <citation type="submission" date="2016-11" db="EMBL/GenBank/DDBJ databases">
        <authorList>
            <person name="Varghese N."/>
            <person name="Submissions S."/>
        </authorList>
    </citation>
    <scope>NUCLEOTIDE SEQUENCE [LARGE SCALE GENOMIC DNA]</scope>
    <source>
        <strain evidence="2">DSM 17957</strain>
    </source>
</reference>
<dbReference type="Proteomes" id="UP000184536">
    <property type="component" value="Unassembled WGS sequence"/>
</dbReference>
<dbReference type="STRING" id="1121919.SAMN02745975_00540"/>
<evidence type="ECO:0000313" key="1">
    <source>
        <dbReference type="EMBL" id="SHI75528.1"/>
    </source>
</evidence>
<evidence type="ECO:0008006" key="3">
    <source>
        <dbReference type="Google" id="ProtNLM"/>
    </source>
</evidence>
<proteinExistence type="predicted"/>
<dbReference type="Gene3D" id="3.40.50.300">
    <property type="entry name" value="P-loop containing nucleotide triphosphate hydrolases"/>
    <property type="match status" value="1"/>
</dbReference>
<dbReference type="EMBL" id="FQZV01000006">
    <property type="protein sequence ID" value="SHI75528.1"/>
    <property type="molecule type" value="Genomic_DNA"/>
</dbReference>
<name>A0A1M6DRB5_9FIRM</name>
<dbReference type="AlphaFoldDB" id="A0A1M6DRB5"/>
<accession>A0A1M6DRB5</accession>
<sequence length="225" mass="27090">MDVLHRFYCRKDWRDLTHSLKIERGGKCNRCSEIILDFRYLIGHHTIELTEDNVDDPNISLNPELIEIICLDCHNKEHRRFGHKQQVYIVWGSPLSGKTTTVRQMMQYGDIVLDIDALWQAVTFQPEYSKPKNVRFNIFTIRDNIIDQIKTRYGQWYDAYIIGGYPEKYERQKLAESLGAELIYCESTKEECLKRLYDSEKPKEWEKYIHDWWEVYDRQKDVERL</sequence>
<evidence type="ECO:0000313" key="2">
    <source>
        <dbReference type="Proteomes" id="UP000184536"/>
    </source>
</evidence>
<dbReference type="OrthoDB" id="9811997at2"/>
<keyword evidence="2" id="KW-1185">Reference proteome</keyword>
<dbReference type="RefSeq" id="WP_110939829.1">
    <property type="nucleotide sequence ID" value="NZ_FQZV01000006.1"/>
</dbReference>
<gene>
    <name evidence="1" type="ORF">SAMN02745975_00540</name>
</gene>
<dbReference type="InterPro" id="IPR027417">
    <property type="entry name" value="P-loop_NTPase"/>
</dbReference>
<organism evidence="1 2">
    <name type="scientific">Geosporobacter subterraneus DSM 17957</name>
    <dbReference type="NCBI Taxonomy" id="1121919"/>
    <lineage>
        <taxon>Bacteria</taxon>
        <taxon>Bacillati</taxon>
        <taxon>Bacillota</taxon>
        <taxon>Clostridia</taxon>
        <taxon>Peptostreptococcales</taxon>
        <taxon>Thermotaleaceae</taxon>
        <taxon>Geosporobacter</taxon>
    </lineage>
</organism>
<protein>
    <recommendedName>
        <fullName evidence="3">HNH endonuclease</fullName>
    </recommendedName>
</protein>